<dbReference type="CTD" id="4509"/>
<comment type="similarity">
    <text evidence="2 12">Belongs to the ATPase protein 8 family.</text>
</comment>
<evidence type="ECO:0000256" key="3">
    <source>
        <dbReference type="ARBA" id="ARBA00022448"/>
    </source>
</evidence>
<evidence type="ECO:0000256" key="6">
    <source>
        <dbReference type="ARBA" id="ARBA00022781"/>
    </source>
</evidence>
<keyword evidence="5 12" id="KW-0812">Transmembrane</keyword>
<evidence type="ECO:0000313" key="16">
    <source>
        <dbReference type="EMBL" id="UXX17937.1"/>
    </source>
</evidence>
<feature type="region of interest" description="Disordered" evidence="13">
    <location>
        <begin position="33"/>
        <end position="52"/>
    </location>
</feature>
<dbReference type="PANTHER" id="PTHR39937">
    <property type="entry name" value="ATP SYNTHASE PROTEIN 8"/>
    <property type="match status" value="1"/>
</dbReference>
<keyword evidence="8 12" id="KW-0406">Ion transport</keyword>
<dbReference type="RefSeq" id="YP_010531590.1">
    <property type="nucleotide sequence ID" value="NC_067813.1"/>
</dbReference>
<dbReference type="PANTHER" id="PTHR39937:SF1">
    <property type="entry name" value="ATP SYNTHASE PROTEIN 8"/>
    <property type="match status" value="1"/>
</dbReference>
<name>A0A977TMC6_9SAUR</name>
<dbReference type="Pfam" id="PF00895">
    <property type="entry name" value="ATP-synt_8"/>
    <property type="match status" value="1"/>
</dbReference>
<dbReference type="EMBL" id="OK104656">
    <property type="protein sequence ID" value="UXX17924.1"/>
    <property type="molecule type" value="Genomic_DNA"/>
</dbReference>
<dbReference type="GO" id="GO:0031966">
    <property type="term" value="C:mitochondrial membrane"/>
    <property type="evidence" value="ECO:0007669"/>
    <property type="project" value="UniProtKB-SubCell"/>
</dbReference>
<evidence type="ECO:0000256" key="13">
    <source>
        <dbReference type="SAM" id="MobiDB-lite"/>
    </source>
</evidence>
<evidence type="ECO:0000256" key="12">
    <source>
        <dbReference type="RuleBase" id="RU003661"/>
    </source>
</evidence>
<keyword evidence="4 12" id="KW-0138">CF(0)</keyword>
<accession>A0A977TMC6</accession>
<gene>
    <name evidence="16" type="primary">ATP8</name>
</gene>
<comment type="subcellular location">
    <subcellularLocation>
        <location evidence="1 12">Mitochondrion membrane</location>
        <topology evidence="1 12">Single-pass membrane protein</topology>
    </subcellularLocation>
</comment>
<dbReference type="AlphaFoldDB" id="A0A977TMC6"/>
<dbReference type="InterPro" id="IPR050635">
    <property type="entry name" value="ATPase_protein_8"/>
</dbReference>
<feature type="transmembrane region" description="Helical" evidence="14">
    <location>
        <begin position="6"/>
        <end position="25"/>
    </location>
</feature>
<sequence>MPQLNPAPWFIVFLVVWLALMLYNTKTVKFQQPNMPTTHQTQNKNPAHWQWP</sequence>
<dbReference type="InterPro" id="IPR001421">
    <property type="entry name" value="ATP8_metazoa"/>
</dbReference>
<evidence type="ECO:0000256" key="5">
    <source>
        <dbReference type="ARBA" id="ARBA00022692"/>
    </source>
</evidence>
<evidence type="ECO:0000313" key="15">
    <source>
        <dbReference type="EMBL" id="UXX17924.1"/>
    </source>
</evidence>
<evidence type="ECO:0000256" key="1">
    <source>
        <dbReference type="ARBA" id="ARBA00004304"/>
    </source>
</evidence>
<keyword evidence="11" id="KW-0066">ATP synthesis</keyword>
<keyword evidence="7 14" id="KW-1133">Transmembrane helix</keyword>
<geneLocation type="mitochondrion" evidence="16"/>
<evidence type="ECO:0000256" key="9">
    <source>
        <dbReference type="ARBA" id="ARBA00023128"/>
    </source>
</evidence>
<keyword evidence="9 12" id="KW-0496">Mitochondrion</keyword>
<proteinExistence type="inferred from homology"/>
<keyword evidence="3 12" id="KW-0813">Transport</keyword>
<evidence type="ECO:0000256" key="2">
    <source>
        <dbReference type="ARBA" id="ARBA00008892"/>
    </source>
</evidence>
<dbReference type="EMBL" id="OK104657">
    <property type="protein sequence ID" value="UXX17937.1"/>
    <property type="molecule type" value="Genomic_DNA"/>
</dbReference>
<keyword evidence="6 12" id="KW-0375">Hydrogen ion transport</keyword>
<dbReference type="GO" id="GO:0045259">
    <property type="term" value="C:proton-transporting ATP synthase complex"/>
    <property type="evidence" value="ECO:0007669"/>
    <property type="project" value="UniProtKB-KW"/>
</dbReference>
<dbReference type="GeneID" id="76337468"/>
<evidence type="ECO:0000256" key="8">
    <source>
        <dbReference type="ARBA" id="ARBA00023065"/>
    </source>
</evidence>
<keyword evidence="10 14" id="KW-0472">Membrane</keyword>
<reference evidence="16" key="1">
    <citation type="submission" date="2021-09" db="EMBL/GenBank/DDBJ databases">
        <authorList>
            <person name="Maldonado J.A."/>
            <person name="Firneno T.J. Jr."/>
            <person name="Fujita M.K."/>
        </authorList>
    </citation>
    <scope>NUCLEOTIDE SEQUENCE</scope>
    <source>
        <strain evidence="15">H4649</strain>
        <strain evidence="16">H4650</strain>
    </source>
</reference>
<evidence type="ECO:0000256" key="11">
    <source>
        <dbReference type="ARBA" id="ARBA00023310"/>
    </source>
</evidence>
<dbReference type="GO" id="GO:0015078">
    <property type="term" value="F:proton transmembrane transporter activity"/>
    <property type="evidence" value="ECO:0007669"/>
    <property type="project" value="InterPro"/>
</dbReference>
<protein>
    <recommendedName>
        <fullName evidence="12">ATP synthase complex subunit 8</fullName>
    </recommendedName>
</protein>
<evidence type="ECO:0000256" key="10">
    <source>
        <dbReference type="ARBA" id="ARBA00023136"/>
    </source>
</evidence>
<dbReference type="GO" id="GO:0015986">
    <property type="term" value="P:proton motive force-driven ATP synthesis"/>
    <property type="evidence" value="ECO:0007669"/>
    <property type="project" value="InterPro"/>
</dbReference>
<organism evidence="16">
    <name type="scientific">Aspidoscelis dixoni</name>
    <dbReference type="NCBI Taxonomy" id="2983680"/>
    <lineage>
        <taxon>Eukaryota</taxon>
        <taxon>Metazoa</taxon>
        <taxon>Chordata</taxon>
        <taxon>Craniata</taxon>
        <taxon>Vertebrata</taxon>
        <taxon>Euteleostomi</taxon>
        <taxon>Lepidosauria</taxon>
        <taxon>Squamata</taxon>
        <taxon>Bifurcata</taxon>
        <taxon>Unidentata</taxon>
        <taxon>Episquamata</taxon>
        <taxon>Laterata</taxon>
        <taxon>Teiioidea</taxon>
        <taxon>Teiidae</taxon>
        <taxon>Aspidoscelis</taxon>
    </lineage>
</organism>
<evidence type="ECO:0000256" key="7">
    <source>
        <dbReference type="ARBA" id="ARBA00022989"/>
    </source>
</evidence>
<evidence type="ECO:0000256" key="14">
    <source>
        <dbReference type="SAM" id="Phobius"/>
    </source>
</evidence>
<feature type="compositionally biased region" description="Polar residues" evidence="13">
    <location>
        <begin position="33"/>
        <end position="45"/>
    </location>
</feature>
<evidence type="ECO:0000256" key="4">
    <source>
        <dbReference type="ARBA" id="ARBA00022547"/>
    </source>
</evidence>